<feature type="region of interest" description="Disordered" evidence="1">
    <location>
        <begin position="293"/>
        <end position="336"/>
    </location>
</feature>
<dbReference type="KEGG" id="dvv:114329222"/>
<evidence type="ECO:0000313" key="4">
    <source>
        <dbReference type="RefSeq" id="XP_028134065.1"/>
    </source>
</evidence>
<organism evidence="4">
    <name type="scientific">Diabrotica virgifera virgifera</name>
    <name type="common">western corn rootworm</name>
    <dbReference type="NCBI Taxonomy" id="50390"/>
    <lineage>
        <taxon>Eukaryota</taxon>
        <taxon>Metazoa</taxon>
        <taxon>Ecdysozoa</taxon>
        <taxon>Arthropoda</taxon>
        <taxon>Hexapoda</taxon>
        <taxon>Insecta</taxon>
        <taxon>Pterygota</taxon>
        <taxon>Neoptera</taxon>
        <taxon>Endopterygota</taxon>
        <taxon>Coleoptera</taxon>
        <taxon>Polyphaga</taxon>
        <taxon>Cucujiformia</taxon>
        <taxon>Chrysomeloidea</taxon>
        <taxon>Chrysomelidae</taxon>
        <taxon>Galerucinae</taxon>
        <taxon>Diabroticina</taxon>
        <taxon>Diabroticites</taxon>
        <taxon>Diabrotica</taxon>
    </lineage>
</organism>
<evidence type="ECO:0000313" key="2">
    <source>
        <dbReference type="EnsemblMetazoa" id="XP_028134065.1"/>
    </source>
</evidence>
<accession>A0A6P7FLT8</accession>
<keyword evidence="3" id="KW-1185">Reference proteome</keyword>
<feature type="compositionally biased region" description="Polar residues" evidence="1">
    <location>
        <begin position="306"/>
        <end position="326"/>
    </location>
</feature>
<dbReference type="InParanoid" id="A0A6P7FLT8"/>
<name>A0A6P7FLT8_DIAVI</name>
<protein>
    <submittedName>
        <fullName evidence="4">Coiled-coil domain-containing protein 181-like</fullName>
    </submittedName>
</protein>
<dbReference type="GeneID" id="114329222"/>
<evidence type="ECO:0000313" key="3">
    <source>
        <dbReference type="Proteomes" id="UP001652700"/>
    </source>
</evidence>
<proteinExistence type="predicted"/>
<dbReference type="OrthoDB" id="8046612at2759"/>
<dbReference type="EnsemblMetazoa" id="XM_028278264.2">
    <property type="protein sequence ID" value="XP_028134065.1"/>
    <property type="gene ID" value="LOC114329222"/>
</dbReference>
<reference evidence="2" key="2">
    <citation type="submission" date="2025-05" db="UniProtKB">
        <authorList>
            <consortium name="EnsemblMetazoa"/>
        </authorList>
    </citation>
    <scope>IDENTIFICATION</scope>
</reference>
<sequence>MEPENDANVNHTQEEDDVDCFFLQPSSSPYNITEKVQQANIDLFSSSLYPNSGKIFKVKFKEDLFLFEPDLTDEDVNSIESDHIEDIEHDNQLICEYKTVNISDIEEVAEDLEDEEIIESINTDFTEIVSEMGVKNVEHKIKVEKERSEEARTDSSNTSKRSSKRKKSGSKKVRNIGEVHCKDHCIDKLDIDLPMYIKKLEIHEKATNLPPLQLIQRKCCDEIKHRNLPNYNGHRSEYGLSSRQLENIQKQKELLKIKEETRQRLLEEYAQRKIQQNEAVFCQWLKEIAKRKQETQKLNKSKSTETHTTVKQSYSPTVISLPNKTTGRMKERPKTANEFVPKTQIKKPRRPHTSSTCVYIEVPPDLLRRGINIGDLLVTNSKLLSKKLHILAVS</sequence>
<feature type="compositionally biased region" description="Basic and acidic residues" evidence="1">
    <location>
        <begin position="293"/>
        <end position="305"/>
    </location>
</feature>
<gene>
    <name evidence="4" type="primary">LOC114329222</name>
</gene>
<feature type="region of interest" description="Disordered" evidence="1">
    <location>
        <begin position="145"/>
        <end position="173"/>
    </location>
</feature>
<feature type="compositionally biased region" description="Basic residues" evidence="1">
    <location>
        <begin position="161"/>
        <end position="173"/>
    </location>
</feature>
<dbReference type="RefSeq" id="XP_028134065.1">
    <property type="nucleotide sequence ID" value="XM_028278264.1"/>
</dbReference>
<dbReference type="Proteomes" id="UP001652700">
    <property type="component" value="Unplaced"/>
</dbReference>
<evidence type="ECO:0000256" key="1">
    <source>
        <dbReference type="SAM" id="MobiDB-lite"/>
    </source>
</evidence>
<reference evidence="4" key="1">
    <citation type="submission" date="2025-04" db="UniProtKB">
        <authorList>
            <consortium name="RefSeq"/>
        </authorList>
    </citation>
    <scope>IDENTIFICATION</scope>
    <source>
        <tissue evidence="4">Whole insect</tissue>
    </source>
</reference>
<dbReference type="AlphaFoldDB" id="A0A6P7FLT8"/>